<reference evidence="2 3" key="1">
    <citation type="submission" date="2023-09" db="EMBL/GenBank/DDBJ databases">
        <title>Pyrofollis japonicus gen. nov. sp. nov., a novel member of the family Pyrodictiaceae isolated from the Iheya North hydrothermal field.</title>
        <authorList>
            <person name="Miyazaki U."/>
            <person name="Sanari M."/>
            <person name="Tame A."/>
            <person name="Kitajima M."/>
            <person name="Okamoto A."/>
            <person name="Sawayama S."/>
            <person name="Miyazaki J."/>
            <person name="Takai K."/>
            <person name="Nakagawa S."/>
        </authorList>
    </citation>
    <scope>NUCLEOTIDE SEQUENCE [LARGE SCALE GENOMIC DNA]</scope>
    <source>
        <strain evidence="2 3">AV2</strain>
    </source>
</reference>
<gene>
    <name evidence="2" type="ORF">PABY_10540</name>
</gene>
<name>A0ABM8IVB4_9CREN</name>
<dbReference type="Pfam" id="PF02754">
    <property type="entry name" value="CCG"/>
    <property type="match status" value="1"/>
</dbReference>
<accession>A0ABM8IVB4</accession>
<protein>
    <submittedName>
        <fullName evidence="2">(Fe-S)-binding protein</fullName>
    </submittedName>
</protein>
<evidence type="ECO:0000259" key="1">
    <source>
        <dbReference type="Pfam" id="PF02754"/>
    </source>
</evidence>
<dbReference type="GeneID" id="89289073"/>
<organism evidence="2 3">
    <name type="scientific">Pyrodictium abyssi</name>
    <dbReference type="NCBI Taxonomy" id="54256"/>
    <lineage>
        <taxon>Archaea</taxon>
        <taxon>Thermoproteota</taxon>
        <taxon>Thermoprotei</taxon>
        <taxon>Desulfurococcales</taxon>
        <taxon>Pyrodictiaceae</taxon>
        <taxon>Pyrodictium</taxon>
    </lineage>
</organism>
<dbReference type="Proteomes" id="UP001341135">
    <property type="component" value="Chromosome"/>
</dbReference>
<sequence>MRAVDVDSILSIMAENTLRTGLPVPAPRDIAYRWAKPLDLPRSGRVFLYTGVMYQLMPYIKSLVAVLEQLEDSRLARVLRLAASSRLTGLAGAVIRPDRREVELAENILASIARLLARAGVDYAYLYEDDMYTGVILYDMGLEDAFQKHAAKVHDRLQRRGVEKLITVDPHTTYMLRHVYPEYIDGFDVEVVNYLEVLDEALAGKALLAPGKQRDTVVVHDPCLYARALGVVEQPRRLLEAAGVTVLEPRRSGKMTYCCGGPVEALSPRLAARIASTRLNELREKASTIVTMCPICYVSLSRVASGETIVDISLVLSKTLLRGKEV</sequence>
<dbReference type="PANTHER" id="PTHR43255">
    <property type="entry name" value="IRON-SULFUR-BINDING OXIDOREDUCTASE FADF-RELATED-RELATED"/>
    <property type="match status" value="1"/>
</dbReference>
<dbReference type="InterPro" id="IPR051460">
    <property type="entry name" value="HdrC_iron-sulfur_subunit"/>
</dbReference>
<dbReference type="PANTHER" id="PTHR43255:SF2">
    <property type="entry name" value="HETERODISULFIDE REDUCTASE RELATED PROTEIN"/>
    <property type="match status" value="1"/>
</dbReference>
<evidence type="ECO:0000313" key="3">
    <source>
        <dbReference type="Proteomes" id="UP001341135"/>
    </source>
</evidence>
<dbReference type="RefSeq" id="WP_338252615.1">
    <property type="nucleotide sequence ID" value="NZ_AP028907.1"/>
</dbReference>
<feature type="domain" description="Cysteine-rich" evidence="1">
    <location>
        <begin position="217"/>
        <end position="300"/>
    </location>
</feature>
<evidence type="ECO:0000313" key="2">
    <source>
        <dbReference type="EMBL" id="BES81487.1"/>
    </source>
</evidence>
<dbReference type="EMBL" id="AP028907">
    <property type="protein sequence ID" value="BES81487.1"/>
    <property type="molecule type" value="Genomic_DNA"/>
</dbReference>
<keyword evidence="3" id="KW-1185">Reference proteome</keyword>
<dbReference type="InterPro" id="IPR004017">
    <property type="entry name" value="Cys_rich_dom"/>
</dbReference>
<proteinExistence type="predicted"/>